<dbReference type="PANTHER" id="PTHR37841:SF1">
    <property type="entry name" value="DUF3298 DOMAIN-CONTAINING PROTEIN"/>
    <property type="match status" value="1"/>
</dbReference>
<organism evidence="1 2">
    <name type="scientific">Filimonas zeae</name>
    <dbReference type="NCBI Taxonomy" id="1737353"/>
    <lineage>
        <taxon>Bacteria</taxon>
        <taxon>Pseudomonadati</taxon>
        <taxon>Bacteroidota</taxon>
        <taxon>Chitinophagia</taxon>
        <taxon>Chitinophagales</taxon>
        <taxon>Chitinophagaceae</taxon>
        <taxon>Filimonas</taxon>
    </lineage>
</organism>
<dbReference type="PANTHER" id="PTHR37841">
    <property type="entry name" value="GLR2918 PROTEIN"/>
    <property type="match status" value="1"/>
</dbReference>
<proteinExistence type="predicted"/>
<evidence type="ECO:0000313" key="1">
    <source>
        <dbReference type="EMBL" id="GGH79218.1"/>
    </source>
</evidence>
<dbReference type="InterPro" id="IPR032774">
    <property type="entry name" value="WG_beta_rep"/>
</dbReference>
<reference evidence="1" key="2">
    <citation type="submission" date="2020-09" db="EMBL/GenBank/DDBJ databases">
        <authorList>
            <person name="Sun Q."/>
            <person name="Zhou Y."/>
        </authorList>
    </citation>
    <scope>NUCLEOTIDE SEQUENCE</scope>
    <source>
        <strain evidence="1">CGMCC 1.15290</strain>
    </source>
</reference>
<evidence type="ECO:0008006" key="3">
    <source>
        <dbReference type="Google" id="ProtNLM"/>
    </source>
</evidence>
<name>A0A917J2X2_9BACT</name>
<dbReference type="AlphaFoldDB" id="A0A917J2X2"/>
<accession>A0A917J2X2</accession>
<dbReference type="EMBL" id="BMIB01000005">
    <property type="protein sequence ID" value="GGH79218.1"/>
    <property type="molecule type" value="Genomic_DNA"/>
</dbReference>
<dbReference type="Pfam" id="PF14903">
    <property type="entry name" value="WG_beta_rep"/>
    <property type="match status" value="1"/>
</dbReference>
<gene>
    <name evidence="1" type="ORF">GCM10011379_48250</name>
</gene>
<protein>
    <recommendedName>
        <fullName evidence="3">WG containing repeat-containing protein</fullName>
    </recommendedName>
</protein>
<keyword evidence="2" id="KW-1185">Reference proteome</keyword>
<reference evidence="1" key="1">
    <citation type="journal article" date="2014" name="Int. J. Syst. Evol. Microbiol.">
        <title>Complete genome sequence of Corynebacterium casei LMG S-19264T (=DSM 44701T), isolated from a smear-ripened cheese.</title>
        <authorList>
            <consortium name="US DOE Joint Genome Institute (JGI-PGF)"/>
            <person name="Walter F."/>
            <person name="Albersmeier A."/>
            <person name="Kalinowski J."/>
            <person name="Ruckert C."/>
        </authorList>
    </citation>
    <scope>NUCLEOTIDE SEQUENCE</scope>
    <source>
        <strain evidence="1">CGMCC 1.15290</strain>
    </source>
</reference>
<comment type="caution">
    <text evidence="1">The sequence shown here is derived from an EMBL/GenBank/DDBJ whole genome shotgun (WGS) entry which is preliminary data.</text>
</comment>
<evidence type="ECO:0000313" key="2">
    <source>
        <dbReference type="Proteomes" id="UP000627292"/>
    </source>
</evidence>
<dbReference type="Proteomes" id="UP000627292">
    <property type="component" value="Unassembled WGS sequence"/>
</dbReference>
<sequence>MLLLVANLGAIAQTTGKKSTKAKPKAKAEKQEVTEGTIMMEGVVEAAPVVEEVRAVAIEDYSRSGPVSTEEDGLFYLQETISDKDVSVAYKGQGYGNKRYALIVTSTKRKLTPFVFESLSTSYNNRTAITVILNGKYGVINYKGESVIPCIYDELNSFTLDDQTYYIASTGGKAGIITETGDVMLPFEYNKLEKSYYNPSNLFVARKGEMYGVINILSKEVVVPFIYNGISTERDYLRVSRDNQYNLLAWDGRLLFKNWYSHINVYDELIIAELNGRRGIIDMTEKQLVPFEYDRLERISTGEDRLYNFIAVKNGLHGMLSKTGAVLVPFEYSDLNRVGYSSYLVCTKNGLKGMLDMTGAVVLPVENSILSLHDKVILLKKGDKYGLIKTDNSVLLPVKYDLIKPVSMDGAYRTTNFLLKLNGKYGIFSNTGEMLMEMEYDNILPAVYSRYSSDNDLYRTPVIAVKNGKYGMVDLKNMYNRNSRILIPFEYEELAYLNTFLVIAKKKGKYGVREIYAEETMLPYEYKFLNHKENMLVGYKNAFEHFKITGKMINPVTGKTNNQ</sequence>